<proteinExistence type="predicted"/>
<sequence length="127" mass="14285">MPRQGMGPIDDIIRAHLRLLRLRAAMTGTMVGRAIGVSQQQISKQERGLSQVAVSQLKLLAELYGTTLVRILREMGLDDTSRSGFAEPEATPFVMEPSEPMIIDLSVLTDPLDRQHLLRHYHALKRR</sequence>
<evidence type="ECO:0000259" key="1">
    <source>
        <dbReference type="PROSITE" id="PS50943"/>
    </source>
</evidence>
<name>A0ABW0H4H8_9HYPH</name>
<dbReference type="SMART" id="SM00530">
    <property type="entry name" value="HTH_XRE"/>
    <property type="match status" value="1"/>
</dbReference>
<dbReference type="CDD" id="cd00093">
    <property type="entry name" value="HTH_XRE"/>
    <property type="match status" value="1"/>
</dbReference>
<dbReference type="SUPFAM" id="SSF47413">
    <property type="entry name" value="lambda repressor-like DNA-binding domains"/>
    <property type="match status" value="1"/>
</dbReference>
<keyword evidence="3" id="KW-1185">Reference proteome</keyword>
<evidence type="ECO:0000313" key="3">
    <source>
        <dbReference type="Proteomes" id="UP001596104"/>
    </source>
</evidence>
<dbReference type="InterPro" id="IPR010982">
    <property type="entry name" value="Lambda_DNA-bd_dom_sf"/>
</dbReference>
<comment type="caution">
    <text evidence="2">The sequence shown here is derived from an EMBL/GenBank/DDBJ whole genome shotgun (WGS) entry which is preliminary data.</text>
</comment>
<dbReference type="Proteomes" id="UP001596104">
    <property type="component" value="Unassembled WGS sequence"/>
</dbReference>
<evidence type="ECO:0000313" key="2">
    <source>
        <dbReference type="EMBL" id="MFC5391815.1"/>
    </source>
</evidence>
<protein>
    <submittedName>
        <fullName evidence="2">Helix-turn-helix domain-containing protein</fullName>
    </submittedName>
</protein>
<dbReference type="Pfam" id="PF13560">
    <property type="entry name" value="HTH_31"/>
    <property type="match status" value="1"/>
</dbReference>
<dbReference type="PROSITE" id="PS50943">
    <property type="entry name" value="HTH_CROC1"/>
    <property type="match status" value="1"/>
</dbReference>
<feature type="domain" description="HTH cro/C1-type" evidence="1">
    <location>
        <begin position="17"/>
        <end position="71"/>
    </location>
</feature>
<dbReference type="Gene3D" id="1.10.260.40">
    <property type="entry name" value="lambda repressor-like DNA-binding domains"/>
    <property type="match status" value="1"/>
</dbReference>
<organism evidence="2 3">
    <name type="scientific">Bosea vestrisii</name>
    <dbReference type="NCBI Taxonomy" id="151416"/>
    <lineage>
        <taxon>Bacteria</taxon>
        <taxon>Pseudomonadati</taxon>
        <taxon>Pseudomonadota</taxon>
        <taxon>Alphaproteobacteria</taxon>
        <taxon>Hyphomicrobiales</taxon>
        <taxon>Boseaceae</taxon>
        <taxon>Bosea</taxon>
    </lineage>
</organism>
<dbReference type="RefSeq" id="WP_377006592.1">
    <property type="nucleotide sequence ID" value="NZ_JBHSLV010000008.1"/>
</dbReference>
<gene>
    <name evidence="2" type="ORF">ACFPPC_04085</name>
</gene>
<reference evidence="3" key="1">
    <citation type="journal article" date="2019" name="Int. J. Syst. Evol. Microbiol.">
        <title>The Global Catalogue of Microorganisms (GCM) 10K type strain sequencing project: providing services to taxonomists for standard genome sequencing and annotation.</title>
        <authorList>
            <consortium name="The Broad Institute Genomics Platform"/>
            <consortium name="The Broad Institute Genome Sequencing Center for Infectious Disease"/>
            <person name="Wu L."/>
            <person name="Ma J."/>
        </authorList>
    </citation>
    <scope>NUCLEOTIDE SEQUENCE [LARGE SCALE GENOMIC DNA]</scope>
    <source>
        <strain evidence="3">CGMCC 1.16326</strain>
    </source>
</reference>
<dbReference type="InterPro" id="IPR001387">
    <property type="entry name" value="Cro/C1-type_HTH"/>
</dbReference>
<dbReference type="EMBL" id="JBHSLV010000008">
    <property type="protein sequence ID" value="MFC5391815.1"/>
    <property type="molecule type" value="Genomic_DNA"/>
</dbReference>
<accession>A0ABW0H4H8</accession>